<dbReference type="InterPro" id="IPR052912">
    <property type="entry name" value="UPF0111_domain"/>
</dbReference>
<organism evidence="2 3">
    <name type="scientific">Heliophilum fasciatum</name>
    <dbReference type="NCBI Taxonomy" id="35700"/>
    <lineage>
        <taxon>Bacteria</taxon>
        <taxon>Bacillati</taxon>
        <taxon>Bacillota</taxon>
        <taxon>Clostridia</taxon>
        <taxon>Eubacteriales</taxon>
        <taxon>Heliobacteriaceae</taxon>
        <taxon>Heliophilum</taxon>
    </lineage>
</organism>
<gene>
    <name evidence="2" type="ORF">EDD73_104120</name>
</gene>
<dbReference type="AlphaFoldDB" id="A0A4R2RZA9"/>
<dbReference type="PANTHER" id="PTHR37298:SF1">
    <property type="entry name" value="UPF0111 PROTEIN YKAA"/>
    <property type="match status" value="1"/>
</dbReference>
<dbReference type="Pfam" id="PF01865">
    <property type="entry name" value="PhoU_div"/>
    <property type="match status" value="1"/>
</dbReference>
<dbReference type="Proteomes" id="UP000294813">
    <property type="component" value="Unassembled WGS sequence"/>
</dbReference>
<sequence>MLSLKPRENKFFDLLEESSMLVAQGARIFRTLMDDYHQISVRSAEITEVEHKGDDVTAKIADQLNRTFITPIDREDIYLLSNRLDDILDGVHGTIERMHLYHTEEPTEDFVHLVDQLVKSTSTLVDVIKMLRHMPKETDKILAGCAIIKGCESEGDRLYRRGMARLFNECADPIELIKWKEIWERVEDSIDVCEHVGKITKGVTMKYA</sequence>
<reference evidence="2 3" key="1">
    <citation type="submission" date="2019-03" db="EMBL/GenBank/DDBJ databases">
        <title>Genomic Encyclopedia of Type Strains, Phase IV (KMG-IV): sequencing the most valuable type-strain genomes for metagenomic binning, comparative biology and taxonomic classification.</title>
        <authorList>
            <person name="Goeker M."/>
        </authorList>
    </citation>
    <scope>NUCLEOTIDE SEQUENCE [LARGE SCALE GENOMIC DNA]</scope>
    <source>
        <strain evidence="2 3">DSM 11170</strain>
    </source>
</reference>
<protein>
    <recommendedName>
        <fullName evidence="4">Phosphate transport regulator</fullName>
    </recommendedName>
</protein>
<proteinExistence type="inferred from homology"/>
<keyword evidence="3" id="KW-1185">Reference proteome</keyword>
<evidence type="ECO:0000313" key="3">
    <source>
        <dbReference type="Proteomes" id="UP000294813"/>
    </source>
</evidence>
<dbReference type="InterPro" id="IPR018445">
    <property type="entry name" value="Put_Phosphate_transp_reg"/>
</dbReference>
<dbReference type="RefSeq" id="WP_165876290.1">
    <property type="nucleotide sequence ID" value="NZ_JAOQNU010000004.1"/>
</dbReference>
<evidence type="ECO:0000313" key="2">
    <source>
        <dbReference type="EMBL" id="TCP68217.1"/>
    </source>
</evidence>
<dbReference type="InterPro" id="IPR038078">
    <property type="entry name" value="PhoU-like_sf"/>
</dbReference>
<dbReference type="PANTHER" id="PTHR37298">
    <property type="entry name" value="UPF0111 PROTEIN YKAA"/>
    <property type="match status" value="1"/>
</dbReference>
<comment type="similarity">
    <text evidence="1">Belongs to the UPF0111 family.</text>
</comment>
<accession>A0A4R2RZA9</accession>
<evidence type="ECO:0008006" key="4">
    <source>
        <dbReference type="Google" id="ProtNLM"/>
    </source>
</evidence>
<dbReference type="Gene3D" id="1.20.58.220">
    <property type="entry name" value="Phosphate transport system protein phou homolog 2, domain 2"/>
    <property type="match status" value="1"/>
</dbReference>
<comment type="caution">
    <text evidence="2">The sequence shown here is derived from an EMBL/GenBank/DDBJ whole genome shotgun (WGS) entry which is preliminary data.</text>
</comment>
<dbReference type="EMBL" id="SLXT01000004">
    <property type="protein sequence ID" value="TCP68217.1"/>
    <property type="molecule type" value="Genomic_DNA"/>
</dbReference>
<name>A0A4R2RZA9_9FIRM</name>
<evidence type="ECO:0000256" key="1">
    <source>
        <dbReference type="ARBA" id="ARBA00008591"/>
    </source>
</evidence>